<name>A0ABV9GFX2_9ACTN</name>
<proteinExistence type="predicted"/>
<comment type="caution">
    <text evidence="2">The sequence shown here is derived from an EMBL/GenBank/DDBJ whole genome shotgun (WGS) entry which is preliminary data.</text>
</comment>
<dbReference type="RefSeq" id="WP_381200735.1">
    <property type="nucleotide sequence ID" value="NZ_JBHSFE010000025.1"/>
</dbReference>
<evidence type="ECO:0008006" key="4">
    <source>
        <dbReference type="Google" id="ProtNLM"/>
    </source>
</evidence>
<accession>A0ABV9GFX2</accession>
<keyword evidence="3" id="KW-1185">Reference proteome</keyword>
<gene>
    <name evidence="2" type="ORF">ACFO9E_27540</name>
</gene>
<keyword evidence="1" id="KW-0732">Signal</keyword>
<evidence type="ECO:0000313" key="2">
    <source>
        <dbReference type="EMBL" id="MFC4611514.1"/>
    </source>
</evidence>
<protein>
    <recommendedName>
        <fullName evidence="4">Secreted protein</fullName>
    </recommendedName>
</protein>
<dbReference type="Proteomes" id="UP001595993">
    <property type="component" value="Unassembled WGS sequence"/>
</dbReference>
<reference evidence="3" key="1">
    <citation type="journal article" date="2019" name="Int. J. Syst. Evol. Microbiol.">
        <title>The Global Catalogue of Microorganisms (GCM) 10K type strain sequencing project: providing services to taxonomists for standard genome sequencing and annotation.</title>
        <authorList>
            <consortium name="The Broad Institute Genomics Platform"/>
            <consortium name="The Broad Institute Genome Sequencing Center for Infectious Disease"/>
            <person name="Wu L."/>
            <person name="Ma J."/>
        </authorList>
    </citation>
    <scope>NUCLEOTIDE SEQUENCE [LARGE SCALE GENOMIC DNA]</scope>
    <source>
        <strain evidence="3">CGMCC 4.7139</strain>
    </source>
</reference>
<organism evidence="2 3">
    <name type="scientific">Streptomyces maoxianensis</name>
    <dbReference type="NCBI Taxonomy" id="1459942"/>
    <lineage>
        <taxon>Bacteria</taxon>
        <taxon>Bacillati</taxon>
        <taxon>Actinomycetota</taxon>
        <taxon>Actinomycetes</taxon>
        <taxon>Kitasatosporales</taxon>
        <taxon>Streptomycetaceae</taxon>
        <taxon>Streptomyces</taxon>
    </lineage>
</organism>
<sequence>MNKVRKTAAAIAGAAVLVGLGALPAHAENYRDTSLTGWTPGKESTRWTDNNRDAASTSVRFADCHSDGGDGFKRANLKLWKDVFGPDENKGTKTNYCNTVGWGDQSAGSYYFELDSFTSGGVLTVKSIRISW</sequence>
<dbReference type="EMBL" id="JBHSFE010000025">
    <property type="protein sequence ID" value="MFC4611514.1"/>
    <property type="molecule type" value="Genomic_DNA"/>
</dbReference>
<feature type="chain" id="PRO_5045573966" description="Secreted protein" evidence="1">
    <location>
        <begin position="28"/>
        <end position="132"/>
    </location>
</feature>
<feature type="signal peptide" evidence="1">
    <location>
        <begin position="1"/>
        <end position="27"/>
    </location>
</feature>
<evidence type="ECO:0000313" key="3">
    <source>
        <dbReference type="Proteomes" id="UP001595993"/>
    </source>
</evidence>
<evidence type="ECO:0000256" key="1">
    <source>
        <dbReference type="SAM" id="SignalP"/>
    </source>
</evidence>